<dbReference type="InterPro" id="IPR042199">
    <property type="entry name" value="AsparK_Bifunc_asparK/hSer_DH"/>
</dbReference>
<dbReference type="GO" id="GO:0009570">
    <property type="term" value="C:chloroplast stroma"/>
    <property type="evidence" value="ECO:0007669"/>
    <property type="project" value="TreeGrafter"/>
</dbReference>
<feature type="domain" description="Aspartate/glutamate/uridylate kinase" evidence="3">
    <location>
        <begin position="73"/>
        <end position="295"/>
    </location>
</feature>
<keyword evidence="5" id="KW-1185">Reference proteome</keyword>
<keyword evidence="2" id="KW-0791">Threonine biosynthesis</keyword>
<name>A0A9R0XPK4_TRITD</name>
<evidence type="ECO:0000313" key="5">
    <source>
        <dbReference type="Proteomes" id="UP000324705"/>
    </source>
</evidence>
<dbReference type="InterPro" id="IPR018042">
    <property type="entry name" value="Aspartate_kinase_CS"/>
</dbReference>
<dbReference type="InterPro" id="IPR001048">
    <property type="entry name" value="Asp/Glu/Uridylate_kinase"/>
</dbReference>
<dbReference type="EMBL" id="LT934120">
    <property type="protein sequence ID" value="VAI40203.1"/>
    <property type="molecule type" value="Genomic_DNA"/>
</dbReference>
<organism evidence="4 5">
    <name type="scientific">Triticum turgidum subsp. durum</name>
    <name type="common">Durum wheat</name>
    <name type="synonym">Triticum durum</name>
    <dbReference type="NCBI Taxonomy" id="4567"/>
    <lineage>
        <taxon>Eukaryota</taxon>
        <taxon>Viridiplantae</taxon>
        <taxon>Streptophyta</taxon>
        <taxon>Embryophyta</taxon>
        <taxon>Tracheophyta</taxon>
        <taxon>Spermatophyta</taxon>
        <taxon>Magnoliopsida</taxon>
        <taxon>Liliopsida</taxon>
        <taxon>Poales</taxon>
        <taxon>Poaceae</taxon>
        <taxon>BOP clade</taxon>
        <taxon>Pooideae</taxon>
        <taxon>Triticodae</taxon>
        <taxon>Triticeae</taxon>
        <taxon>Triticinae</taxon>
        <taxon>Triticum</taxon>
    </lineage>
</organism>
<evidence type="ECO:0000313" key="4">
    <source>
        <dbReference type="EMBL" id="VAI40203.1"/>
    </source>
</evidence>
<dbReference type="Gene3D" id="3.40.1160.10">
    <property type="entry name" value="Acetylglutamate kinase-like"/>
    <property type="match status" value="1"/>
</dbReference>
<dbReference type="PROSITE" id="PS00324">
    <property type="entry name" value="ASPARTOKINASE"/>
    <property type="match status" value="1"/>
</dbReference>
<protein>
    <recommendedName>
        <fullName evidence="3">Aspartate/glutamate/uridylate kinase domain-containing protein</fullName>
    </recommendedName>
</protein>
<proteinExistence type="inferred from homology"/>
<dbReference type="GO" id="GO:0005829">
    <property type="term" value="C:cytosol"/>
    <property type="evidence" value="ECO:0007669"/>
    <property type="project" value="TreeGrafter"/>
</dbReference>
<gene>
    <name evidence="4" type="ORF">TRITD_5Bv1G245940</name>
</gene>
<dbReference type="AlphaFoldDB" id="A0A9R0XPK4"/>
<dbReference type="InterPro" id="IPR036393">
    <property type="entry name" value="AceGlu_kinase-like_sf"/>
</dbReference>
<dbReference type="SUPFAM" id="SSF53633">
    <property type="entry name" value="Carbamate kinase-like"/>
    <property type="match status" value="1"/>
</dbReference>
<dbReference type="GO" id="GO:0009088">
    <property type="term" value="P:threonine biosynthetic process"/>
    <property type="evidence" value="ECO:0007669"/>
    <property type="project" value="UniProtKB-KW"/>
</dbReference>
<dbReference type="PANTHER" id="PTHR21499:SF66">
    <property type="entry name" value="ASPARTOKINASE"/>
    <property type="match status" value="1"/>
</dbReference>
<evidence type="ECO:0000256" key="2">
    <source>
        <dbReference type="ARBA" id="ARBA00022697"/>
    </source>
</evidence>
<dbReference type="Proteomes" id="UP000324705">
    <property type="component" value="Chromosome 5B"/>
</dbReference>
<dbReference type="GO" id="GO:0004072">
    <property type="term" value="F:aspartate kinase activity"/>
    <property type="evidence" value="ECO:0007669"/>
    <property type="project" value="InterPro"/>
</dbReference>
<evidence type="ECO:0000259" key="3">
    <source>
        <dbReference type="Pfam" id="PF00696"/>
    </source>
</evidence>
<comment type="similarity">
    <text evidence="1">Belongs to the aspartokinase family.</text>
</comment>
<sequence length="299" mass="31583">MATALRLARDSPAAVSKLGRERASLCAIARPGGQCCARRGLVLRCQSGAAAAAVTTIRKGEAADGAGAAAGFTVVMKFGGSSLASAARMREVADLVLSFPEETPVVVLSAMGKTTNNLLLAGEKAVSCGAPKASEIDELAVIKELHLRTIDELGLDSSIVSGFLDELEQLLKGVAMMKELTLRTRDYLVSFGECMSTRIFSAYLNKLGKKARQYDAFDLGFITTDDFTNADILEATYPAVAKRLHGDWIDDPAIPIVTGFLGKGWKSCAVTTLGRGGSDLTATTIGKALGLREIQFGRM</sequence>
<dbReference type="Gene3D" id="1.20.120.1320">
    <property type="entry name" value="Aspartokinase, catalytic domain"/>
    <property type="match status" value="1"/>
</dbReference>
<dbReference type="PANTHER" id="PTHR21499">
    <property type="entry name" value="ASPARTATE KINASE"/>
    <property type="match status" value="1"/>
</dbReference>
<dbReference type="FunFam" id="1.20.120.1320:FF:000001">
    <property type="entry name" value="Aspartokinase"/>
    <property type="match status" value="1"/>
</dbReference>
<dbReference type="Pfam" id="PF00696">
    <property type="entry name" value="AA_kinase"/>
    <property type="match status" value="1"/>
</dbReference>
<dbReference type="GO" id="GO:0009090">
    <property type="term" value="P:homoserine biosynthetic process"/>
    <property type="evidence" value="ECO:0007669"/>
    <property type="project" value="TreeGrafter"/>
</dbReference>
<dbReference type="GO" id="GO:0009089">
    <property type="term" value="P:lysine biosynthetic process via diaminopimelate"/>
    <property type="evidence" value="ECO:0007669"/>
    <property type="project" value="TreeGrafter"/>
</dbReference>
<keyword evidence="2" id="KW-0028">Amino-acid biosynthesis</keyword>
<evidence type="ECO:0000256" key="1">
    <source>
        <dbReference type="ARBA" id="ARBA00010122"/>
    </source>
</evidence>
<dbReference type="Gramene" id="TRITD5Bv1G245940.6">
    <property type="protein sequence ID" value="TRITD5Bv1G245940.6"/>
    <property type="gene ID" value="TRITD5Bv1G245940"/>
</dbReference>
<reference evidence="4 5" key="1">
    <citation type="submission" date="2017-09" db="EMBL/GenBank/DDBJ databases">
        <authorList>
            <consortium name="International Durum Wheat Genome Sequencing Consortium (IDWGSC)"/>
            <person name="Milanesi L."/>
        </authorList>
    </citation>
    <scope>NUCLEOTIDE SEQUENCE [LARGE SCALE GENOMIC DNA]</scope>
    <source>
        <strain evidence="5">cv. Svevo</strain>
    </source>
</reference>
<accession>A0A9R0XPK4</accession>